<dbReference type="InterPro" id="IPR004330">
    <property type="entry name" value="FAR1_DNA_bnd_dom"/>
</dbReference>
<accession>A0ABM4A539</accession>
<keyword evidence="3" id="KW-0862">Zinc</keyword>
<evidence type="ECO:0000256" key="3">
    <source>
        <dbReference type="ARBA" id="ARBA00022833"/>
    </source>
</evidence>
<dbReference type="PANTHER" id="PTHR47718:SF7">
    <property type="entry name" value="PROTEIN FAR1-RELATED SEQUENCE"/>
    <property type="match status" value="1"/>
</dbReference>
<dbReference type="Proteomes" id="UP001652623">
    <property type="component" value="Chromosome 3"/>
</dbReference>
<evidence type="ECO:0000256" key="4">
    <source>
        <dbReference type="PROSITE-ProRule" id="PRU00325"/>
    </source>
</evidence>
<dbReference type="InterPro" id="IPR007527">
    <property type="entry name" value="Znf_SWIM"/>
</dbReference>
<protein>
    <submittedName>
        <fullName evidence="7">Protein FAR1-RELATED SEQUENCE 5-like</fullName>
    </submittedName>
</protein>
<dbReference type="RefSeq" id="XP_060671847.1">
    <property type="nucleotide sequence ID" value="XM_060815864.1"/>
</dbReference>
<evidence type="ECO:0000256" key="2">
    <source>
        <dbReference type="ARBA" id="ARBA00022771"/>
    </source>
</evidence>
<keyword evidence="2 4" id="KW-0863">Zinc-finger</keyword>
<keyword evidence="6" id="KW-1185">Reference proteome</keyword>
<dbReference type="GeneID" id="132803271"/>
<evidence type="ECO:0000313" key="6">
    <source>
        <dbReference type="Proteomes" id="UP001652623"/>
    </source>
</evidence>
<proteinExistence type="predicted"/>
<dbReference type="InterPro" id="IPR006564">
    <property type="entry name" value="Znf_PMZ"/>
</dbReference>
<dbReference type="PANTHER" id="PTHR47718">
    <property type="entry name" value="OS01G0519700 PROTEIN"/>
    <property type="match status" value="1"/>
</dbReference>
<dbReference type="SMART" id="SM00575">
    <property type="entry name" value="ZnF_PMZ"/>
    <property type="match status" value="1"/>
</dbReference>
<name>A0ABM4A539_ZIZJJ</name>
<gene>
    <name evidence="7" type="primary">LOC132803271</name>
</gene>
<reference evidence="7" key="1">
    <citation type="submission" date="2025-08" db="UniProtKB">
        <authorList>
            <consortium name="RefSeq"/>
        </authorList>
    </citation>
    <scope>IDENTIFICATION</scope>
    <source>
        <tissue evidence="7">Seedling</tissue>
    </source>
</reference>
<evidence type="ECO:0000313" key="7">
    <source>
        <dbReference type="RefSeq" id="XP_060671847.1"/>
    </source>
</evidence>
<sequence length="688" mass="78872">MSVEQLEANSDCRRVEDISLLSHSKSVDDVYIPQVAENCKPKVRQEFESIDGVHEFYIKYAKEAGFSVCSSLTKRCKGAKEVVRKEFVCFKEGVSSIKDGERKRWQGMTRENCKAKLAVVRSKTGKFVITFSAANVPTHQQISILEFEAGGIGNIGCTKKDIYNHEAKVRNELRGQDAELLKEYFLTEQEKDPCFFFKIDVDDDGKLKRCFWADSVSRRAYECFGDVVVFDTTYNTNQYGMIFAPLVGVNNHGQTVLFACAFLSDEKTESFVWLFELLKDSMLTNNPKMIITDQDPAMTKAIVQSLPNTFHRYCSWYILEKFSTYLNAITYRDFYKDFQQCIWESECPEEFERKWVTTIEKASLDNNDWLKSIFELCSRWVPAYVNHIFSAGMSSSQRAESSHAFFKKYVSKRNLLMDFILRFNRALTQERHEELGADHFQDELWNSLVIMPQFVRENATHKMYMVESSPKEHVRRVREIAYDKELDFTSRTCKKFESEGLPCRHILAFLRLFGNIPLPNQYIMKRWTRGAKCQIITDKQGVEIGGQCSSMLTWQAKLFQLASEVIDKAIIYEEASVIVNDGLQSLLGKIESIVSNTKSGGISEKGSTAHDYEALKDPSAVRAKGCGQRLKRGKEKATNAAKETVHSSTIRPRKMRKVLSTPRNMILKLIVCLPQEFSGLYLGVFVNG</sequence>
<organism evidence="6 7">
    <name type="scientific">Ziziphus jujuba</name>
    <name type="common">Chinese jujube</name>
    <name type="synonym">Ziziphus sativa</name>
    <dbReference type="NCBI Taxonomy" id="326968"/>
    <lineage>
        <taxon>Eukaryota</taxon>
        <taxon>Viridiplantae</taxon>
        <taxon>Streptophyta</taxon>
        <taxon>Embryophyta</taxon>
        <taxon>Tracheophyta</taxon>
        <taxon>Spermatophyta</taxon>
        <taxon>Magnoliopsida</taxon>
        <taxon>eudicotyledons</taxon>
        <taxon>Gunneridae</taxon>
        <taxon>Pentapetalae</taxon>
        <taxon>rosids</taxon>
        <taxon>fabids</taxon>
        <taxon>Rosales</taxon>
        <taxon>Rhamnaceae</taxon>
        <taxon>Paliureae</taxon>
        <taxon>Ziziphus</taxon>
    </lineage>
</organism>
<dbReference type="Pfam" id="PF03101">
    <property type="entry name" value="FAR1"/>
    <property type="match status" value="1"/>
</dbReference>
<keyword evidence="1" id="KW-0479">Metal-binding</keyword>
<dbReference type="Pfam" id="PF10551">
    <property type="entry name" value="MULE"/>
    <property type="match status" value="1"/>
</dbReference>
<dbReference type="InterPro" id="IPR018289">
    <property type="entry name" value="MULE_transposase_dom"/>
</dbReference>
<evidence type="ECO:0000256" key="1">
    <source>
        <dbReference type="ARBA" id="ARBA00022723"/>
    </source>
</evidence>
<dbReference type="PROSITE" id="PS50966">
    <property type="entry name" value="ZF_SWIM"/>
    <property type="match status" value="1"/>
</dbReference>
<evidence type="ECO:0000259" key="5">
    <source>
        <dbReference type="PROSITE" id="PS50966"/>
    </source>
</evidence>
<feature type="domain" description="SWIM-type" evidence="5">
    <location>
        <begin position="482"/>
        <end position="514"/>
    </location>
</feature>